<gene>
    <name evidence="1" type="ORF">OCTVUL_1B015307</name>
</gene>
<protein>
    <submittedName>
        <fullName evidence="1">Uncharacterized protein</fullName>
    </submittedName>
</protein>
<name>A0AA36FM21_OCTVU</name>
<evidence type="ECO:0000313" key="1">
    <source>
        <dbReference type="EMBL" id="CAI9738878.1"/>
    </source>
</evidence>
<organism evidence="1 2">
    <name type="scientific">Octopus vulgaris</name>
    <name type="common">Common octopus</name>
    <dbReference type="NCBI Taxonomy" id="6645"/>
    <lineage>
        <taxon>Eukaryota</taxon>
        <taxon>Metazoa</taxon>
        <taxon>Spiralia</taxon>
        <taxon>Lophotrochozoa</taxon>
        <taxon>Mollusca</taxon>
        <taxon>Cephalopoda</taxon>
        <taxon>Coleoidea</taxon>
        <taxon>Octopodiformes</taxon>
        <taxon>Octopoda</taxon>
        <taxon>Incirrata</taxon>
        <taxon>Octopodidae</taxon>
        <taxon>Octopus</taxon>
    </lineage>
</organism>
<keyword evidence="2" id="KW-1185">Reference proteome</keyword>
<accession>A0AA36FM21</accession>
<sequence length="108" mass="12470">MDEKKKQDVDSFTFVFGSPQVPCPKDLMIGTGSLISRRGYIYRRSHHSKLHLVTSALPYMSIAIVHRNIRTLLDIGFSRHRHKSQAPLIAIELWYFNADIVVLMKPVY</sequence>
<evidence type="ECO:0000313" key="2">
    <source>
        <dbReference type="Proteomes" id="UP001162480"/>
    </source>
</evidence>
<dbReference type="Proteomes" id="UP001162480">
    <property type="component" value="Chromosome 22"/>
</dbReference>
<proteinExistence type="predicted"/>
<reference evidence="1" key="1">
    <citation type="submission" date="2023-08" db="EMBL/GenBank/DDBJ databases">
        <authorList>
            <person name="Alioto T."/>
            <person name="Alioto T."/>
            <person name="Gomez Garrido J."/>
        </authorList>
    </citation>
    <scope>NUCLEOTIDE SEQUENCE</scope>
</reference>
<dbReference type="EMBL" id="OX597835">
    <property type="protein sequence ID" value="CAI9738878.1"/>
    <property type="molecule type" value="Genomic_DNA"/>
</dbReference>
<dbReference type="AlphaFoldDB" id="A0AA36FM21"/>